<dbReference type="PANTHER" id="PTHR10759">
    <property type="entry name" value="60S RIBOSOMAL PROTEIN L34"/>
    <property type="match status" value="1"/>
</dbReference>
<dbReference type="VEuPathDB" id="TrichDB:TVAGG3_0968170"/>
<dbReference type="RefSeq" id="XP_001328594.1">
    <property type="nucleotide sequence ID" value="XM_001328559.1"/>
</dbReference>
<dbReference type="Proteomes" id="UP000001542">
    <property type="component" value="Unassembled WGS sequence"/>
</dbReference>
<gene>
    <name evidence="4" type="ORF">TVAG_359800</name>
</gene>
<dbReference type="GO" id="GO:0003735">
    <property type="term" value="F:structural constituent of ribosome"/>
    <property type="evidence" value="ECO:0000318"/>
    <property type="project" value="GO_Central"/>
</dbReference>
<evidence type="ECO:0000256" key="1">
    <source>
        <dbReference type="ARBA" id="ARBA00009875"/>
    </source>
</evidence>
<dbReference type="VEuPathDB" id="TrichDB:TVAG_359800"/>
<protein>
    <submittedName>
        <fullName evidence="4">Ribosomal protein L34e, putative</fullName>
    </submittedName>
</protein>
<dbReference type="InParanoid" id="A2DT99"/>
<keyword evidence="5" id="KW-1185">Reference proteome</keyword>
<dbReference type="eggNOG" id="KOG1790">
    <property type="taxonomic scope" value="Eukaryota"/>
</dbReference>
<name>A2DT99_TRIV3</name>
<dbReference type="InterPro" id="IPR008195">
    <property type="entry name" value="Ribosomal_eL34"/>
</dbReference>
<dbReference type="Pfam" id="PF01199">
    <property type="entry name" value="Ribosomal_L34e"/>
    <property type="match status" value="1"/>
</dbReference>
<dbReference type="FunCoup" id="A2DT99">
    <property type="interactions" value="571"/>
</dbReference>
<dbReference type="InterPro" id="IPR038562">
    <property type="entry name" value="Ribosomal_eL34_C_sf"/>
</dbReference>
<organism evidence="4 5">
    <name type="scientific">Trichomonas vaginalis (strain ATCC PRA-98 / G3)</name>
    <dbReference type="NCBI Taxonomy" id="412133"/>
    <lineage>
        <taxon>Eukaryota</taxon>
        <taxon>Metamonada</taxon>
        <taxon>Parabasalia</taxon>
        <taxon>Trichomonadida</taxon>
        <taxon>Trichomonadidae</taxon>
        <taxon>Trichomonas</taxon>
    </lineage>
</organism>
<evidence type="ECO:0000313" key="5">
    <source>
        <dbReference type="Proteomes" id="UP000001542"/>
    </source>
</evidence>
<dbReference type="KEGG" id="tva:4774380"/>
<evidence type="ECO:0000256" key="3">
    <source>
        <dbReference type="ARBA" id="ARBA00023274"/>
    </source>
</evidence>
<dbReference type="AlphaFoldDB" id="A2DT99"/>
<dbReference type="Gene3D" id="6.20.340.10">
    <property type="match status" value="1"/>
</dbReference>
<proteinExistence type="inferred from homology"/>
<reference evidence="4" key="1">
    <citation type="submission" date="2006-10" db="EMBL/GenBank/DDBJ databases">
        <authorList>
            <person name="Amadeo P."/>
            <person name="Zhao Q."/>
            <person name="Wortman J."/>
            <person name="Fraser-Liggett C."/>
            <person name="Carlton J."/>
        </authorList>
    </citation>
    <scope>NUCLEOTIDE SEQUENCE</scope>
    <source>
        <strain evidence="4">G3</strain>
    </source>
</reference>
<dbReference type="Gene3D" id="6.20.370.70">
    <property type="match status" value="1"/>
</dbReference>
<dbReference type="SMR" id="A2DT99"/>
<dbReference type="GO" id="GO:0006412">
    <property type="term" value="P:translation"/>
    <property type="evidence" value="ECO:0007669"/>
    <property type="project" value="InterPro"/>
</dbReference>
<dbReference type="GO" id="GO:0042254">
    <property type="term" value="P:ribosome biogenesis"/>
    <property type="evidence" value="ECO:0000318"/>
    <property type="project" value="GO_Central"/>
</dbReference>
<dbReference type="PRINTS" id="PR01250">
    <property type="entry name" value="RIBOSOMALL34"/>
</dbReference>
<comment type="similarity">
    <text evidence="1">Belongs to the eukaryotic ribosomal protein eL34 family.</text>
</comment>
<keyword evidence="3" id="KW-0687">Ribonucleoprotein</keyword>
<evidence type="ECO:0000256" key="2">
    <source>
        <dbReference type="ARBA" id="ARBA00022980"/>
    </source>
</evidence>
<dbReference type="OrthoDB" id="277449at2759"/>
<sequence>MVDNRYTLRRSLGFHTIRNRVAPVRTPGNKLVAHYIAKRQNGPHCAETGKRINGIKCVKTCELRRMKKNQRTVSRPYGGVYCGAVVKDRIINAFMEEEAHAAQERKLANEQKKKGK</sequence>
<dbReference type="OMA" id="GGLMCAK"/>
<reference evidence="4" key="2">
    <citation type="journal article" date="2007" name="Science">
        <title>Draft genome sequence of the sexually transmitted pathogen Trichomonas vaginalis.</title>
        <authorList>
            <person name="Carlton J.M."/>
            <person name="Hirt R.P."/>
            <person name="Silva J.C."/>
            <person name="Delcher A.L."/>
            <person name="Schatz M."/>
            <person name="Zhao Q."/>
            <person name="Wortman J.R."/>
            <person name="Bidwell S.L."/>
            <person name="Alsmark U.C.M."/>
            <person name="Besteiro S."/>
            <person name="Sicheritz-Ponten T."/>
            <person name="Noel C.J."/>
            <person name="Dacks J.B."/>
            <person name="Foster P.G."/>
            <person name="Simillion C."/>
            <person name="Van de Peer Y."/>
            <person name="Miranda-Saavedra D."/>
            <person name="Barton G.J."/>
            <person name="Westrop G.D."/>
            <person name="Mueller S."/>
            <person name="Dessi D."/>
            <person name="Fiori P.L."/>
            <person name="Ren Q."/>
            <person name="Paulsen I."/>
            <person name="Zhang H."/>
            <person name="Bastida-Corcuera F.D."/>
            <person name="Simoes-Barbosa A."/>
            <person name="Brown M.T."/>
            <person name="Hayes R.D."/>
            <person name="Mukherjee M."/>
            <person name="Okumura C.Y."/>
            <person name="Schneider R."/>
            <person name="Smith A.J."/>
            <person name="Vanacova S."/>
            <person name="Villalvazo M."/>
            <person name="Haas B.J."/>
            <person name="Pertea M."/>
            <person name="Feldblyum T.V."/>
            <person name="Utterback T.R."/>
            <person name="Shu C.L."/>
            <person name="Osoegawa K."/>
            <person name="de Jong P.J."/>
            <person name="Hrdy I."/>
            <person name="Horvathova L."/>
            <person name="Zubacova Z."/>
            <person name="Dolezal P."/>
            <person name="Malik S.B."/>
            <person name="Logsdon J.M. Jr."/>
            <person name="Henze K."/>
            <person name="Gupta A."/>
            <person name="Wang C.C."/>
            <person name="Dunne R.L."/>
            <person name="Upcroft J.A."/>
            <person name="Upcroft P."/>
            <person name="White O."/>
            <person name="Salzberg S.L."/>
            <person name="Tang P."/>
            <person name="Chiu C.-H."/>
            <person name="Lee Y.-S."/>
            <person name="Embley T.M."/>
            <person name="Coombs G.H."/>
            <person name="Mottram J.C."/>
            <person name="Tachezy J."/>
            <person name="Fraser-Liggett C.M."/>
            <person name="Johnson P.J."/>
        </authorList>
    </citation>
    <scope>NUCLEOTIDE SEQUENCE [LARGE SCALE GENOMIC DNA]</scope>
    <source>
        <strain evidence="4">G3</strain>
    </source>
</reference>
<evidence type="ECO:0000313" key="4">
    <source>
        <dbReference type="EMBL" id="EAY16371.1"/>
    </source>
</evidence>
<dbReference type="STRING" id="5722.A2DT99"/>
<dbReference type="EMBL" id="DS113243">
    <property type="protein sequence ID" value="EAY16371.1"/>
    <property type="molecule type" value="Genomic_DNA"/>
</dbReference>
<keyword evidence="2 4" id="KW-0689">Ribosomal protein</keyword>
<dbReference type="GO" id="GO:0022625">
    <property type="term" value="C:cytosolic large ribosomal subunit"/>
    <property type="evidence" value="ECO:0000318"/>
    <property type="project" value="GO_Central"/>
</dbReference>
<accession>A2DT99</accession>